<accession>A0ACB6ZL97</accession>
<evidence type="ECO:0000313" key="2">
    <source>
        <dbReference type="Proteomes" id="UP000886501"/>
    </source>
</evidence>
<protein>
    <submittedName>
        <fullName evidence="1">Uncharacterized protein</fullName>
    </submittedName>
</protein>
<sequence>MCMSSRRSPDEGRWRQSQIKSPSGQSHRDKAGHPSGTLGAAETFAGQNPLQSACADPDLTSMLSIKGLNAYSISGIAELHERGHTKVKGNAVVAFHLHTDHFFEEAPTRETNATGYLIQVYKGTPQSEPGGESEKKGGYIRTRVRVLVIDHPRTWLPRSLQDRQIL</sequence>
<keyword evidence="2" id="KW-1185">Reference proteome</keyword>
<gene>
    <name evidence="1" type="ORF">BDM02DRAFT_1472273</name>
</gene>
<reference evidence="1" key="1">
    <citation type="submission" date="2019-10" db="EMBL/GenBank/DDBJ databases">
        <authorList>
            <consortium name="DOE Joint Genome Institute"/>
            <person name="Kuo A."/>
            <person name="Miyauchi S."/>
            <person name="Kiss E."/>
            <person name="Drula E."/>
            <person name="Kohler A."/>
            <person name="Sanchez-Garcia M."/>
            <person name="Andreopoulos B."/>
            <person name="Barry K.W."/>
            <person name="Bonito G."/>
            <person name="Buee M."/>
            <person name="Carver A."/>
            <person name="Chen C."/>
            <person name="Cichocki N."/>
            <person name="Clum A."/>
            <person name="Culley D."/>
            <person name="Crous P.W."/>
            <person name="Fauchery L."/>
            <person name="Girlanda M."/>
            <person name="Hayes R."/>
            <person name="Keri Z."/>
            <person name="Labutti K."/>
            <person name="Lipzen A."/>
            <person name="Lombard V."/>
            <person name="Magnuson J."/>
            <person name="Maillard F."/>
            <person name="Morin E."/>
            <person name="Murat C."/>
            <person name="Nolan M."/>
            <person name="Ohm R."/>
            <person name="Pangilinan J."/>
            <person name="Pereira M."/>
            <person name="Perotto S."/>
            <person name="Peter M."/>
            <person name="Riley R."/>
            <person name="Sitrit Y."/>
            <person name="Stielow B."/>
            <person name="Szollosi G."/>
            <person name="Zifcakova L."/>
            <person name="Stursova M."/>
            <person name="Spatafora J.W."/>
            <person name="Tedersoo L."/>
            <person name="Vaario L.-M."/>
            <person name="Yamada A."/>
            <person name="Yan M."/>
            <person name="Wang P."/>
            <person name="Xu J."/>
            <person name="Bruns T."/>
            <person name="Baldrian P."/>
            <person name="Vilgalys R."/>
            <person name="Henrissat B."/>
            <person name="Grigoriev I.V."/>
            <person name="Hibbett D."/>
            <person name="Nagy L.G."/>
            <person name="Martin F.M."/>
        </authorList>
    </citation>
    <scope>NUCLEOTIDE SEQUENCE</scope>
    <source>
        <strain evidence="1">P2</strain>
    </source>
</reference>
<name>A0ACB6ZL97_THEGA</name>
<dbReference type="EMBL" id="MU117987">
    <property type="protein sequence ID" value="KAF9650175.1"/>
    <property type="molecule type" value="Genomic_DNA"/>
</dbReference>
<proteinExistence type="predicted"/>
<comment type="caution">
    <text evidence="1">The sequence shown here is derived from an EMBL/GenBank/DDBJ whole genome shotgun (WGS) entry which is preliminary data.</text>
</comment>
<evidence type="ECO:0000313" key="1">
    <source>
        <dbReference type="EMBL" id="KAF9650175.1"/>
    </source>
</evidence>
<organism evidence="1 2">
    <name type="scientific">Thelephora ganbajun</name>
    <name type="common">Ganba fungus</name>
    <dbReference type="NCBI Taxonomy" id="370292"/>
    <lineage>
        <taxon>Eukaryota</taxon>
        <taxon>Fungi</taxon>
        <taxon>Dikarya</taxon>
        <taxon>Basidiomycota</taxon>
        <taxon>Agaricomycotina</taxon>
        <taxon>Agaricomycetes</taxon>
        <taxon>Thelephorales</taxon>
        <taxon>Thelephoraceae</taxon>
        <taxon>Thelephora</taxon>
    </lineage>
</organism>
<reference evidence="1" key="2">
    <citation type="journal article" date="2020" name="Nat. Commun.">
        <title>Large-scale genome sequencing of mycorrhizal fungi provides insights into the early evolution of symbiotic traits.</title>
        <authorList>
            <person name="Miyauchi S."/>
            <person name="Kiss E."/>
            <person name="Kuo A."/>
            <person name="Drula E."/>
            <person name="Kohler A."/>
            <person name="Sanchez-Garcia M."/>
            <person name="Morin E."/>
            <person name="Andreopoulos B."/>
            <person name="Barry K.W."/>
            <person name="Bonito G."/>
            <person name="Buee M."/>
            <person name="Carver A."/>
            <person name="Chen C."/>
            <person name="Cichocki N."/>
            <person name="Clum A."/>
            <person name="Culley D."/>
            <person name="Crous P.W."/>
            <person name="Fauchery L."/>
            <person name="Girlanda M."/>
            <person name="Hayes R.D."/>
            <person name="Keri Z."/>
            <person name="LaButti K."/>
            <person name="Lipzen A."/>
            <person name="Lombard V."/>
            <person name="Magnuson J."/>
            <person name="Maillard F."/>
            <person name="Murat C."/>
            <person name="Nolan M."/>
            <person name="Ohm R.A."/>
            <person name="Pangilinan J."/>
            <person name="Pereira M.F."/>
            <person name="Perotto S."/>
            <person name="Peter M."/>
            <person name="Pfister S."/>
            <person name="Riley R."/>
            <person name="Sitrit Y."/>
            <person name="Stielow J.B."/>
            <person name="Szollosi G."/>
            <person name="Zifcakova L."/>
            <person name="Stursova M."/>
            <person name="Spatafora J.W."/>
            <person name="Tedersoo L."/>
            <person name="Vaario L.M."/>
            <person name="Yamada A."/>
            <person name="Yan M."/>
            <person name="Wang P."/>
            <person name="Xu J."/>
            <person name="Bruns T."/>
            <person name="Baldrian P."/>
            <person name="Vilgalys R."/>
            <person name="Dunand C."/>
            <person name="Henrissat B."/>
            <person name="Grigoriev I.V."/>
            <person name="Hibbett D."/>
            <person name="Nagy L.G."/>
            <person name="Martin F.M."/>
        </authorList>
    </citation>
    <scope>NUCLEOTIDE SEQUENCE</scope>
    <source>
        <strain evidence="1">P2</strain>
    </source>
</reference>
<dbReference type="Proteomes" id="UP000886501">
    <property type="component" value="Unassembled WGS sequence"/>
</dbReference>